<dbReference type="GO" id="GO:1990178">
    <property type="term" value="C:HU-DNA complex"/>
    <property type="evidence" value="ECO:0007669"/>
    <property type="project" value="UniProtKB-ARBA"/>
</dbReference>
<dbReference type="Proteomes" id="UP000757890">
    <property type="component" value="Unassembled WGS sequence"/>
</dbReference>
<dbReference type="GO" id="GO:0005829">
    <property type="term" value="C:cytosol"/>
    <property type="evidence" value="ECO:0007669"/>
    <property type="project" value="TreeGrafter"/>
</dbReference>
<protein>
    <submittedName>
        <fullName evidence="6">HU family DNA-binding protein</fullName>
    </submittedName>
</protein>
<evidence type="ECO:0000256" key="5">
    <source>
        <dbReference type="SAM" id="MobiDB-lite"/>
    </source>
</evidence>
<comment type="similarity">
    <text evidence="1 4">Belongs to the bacterial histone-like protein family.</text>
</comment>
<keyword evidence="3 6" id="KW-0238">DNA-binding</keyword>
<dbReference type="SMART" id="SM00411">
    <property type="entry name" value="BHL"/>
    <property type="match status" value="1"/>
</dbReference>
<feature type="compositionally biased region" description="Basic residues" evidence="5">
    <location>
        <begin position="91"/>
        <end position="100"/>
    </location>
</feature>
<name>A0A6L6TR42_9FIRM</name>
<keyword evidence="2" id="KW-0226">DNA condensation</keyword>
<dbReference type="CDD" id="cd13831">
    <property type="entry name" value="HU"/>
    <property type="match status" value="1"/>
</dbReference>
<dbReference type="EMBL" id="JABZMK010000001">
    <property type="protein sequence ID" value="MBF1128694.1"/>
    <property type="molecule type" value="Genomic_DNA"/>
</dbReference>
<dbReference type="GeneID" id="78277234"/>
<dbReference type="RefSeq" id="WP_007069491.1">
    <property type="nucleotide sequence ID" value="NZ_CAJPSS010000046.1"/>
</dbReference>
<gene>
    <name evidence="6" type="ORF">HXL70_01390</name>
</gene>
<evidence type="ECO:0000313" key="6">
    <source>
        <dbReference type="EMBL" id="MBF1128694.1"/>
    </source>
</evidence>
<reference evidence="6" key="1">
    <citation type="submission" date="2020-04" db="EMBL/GenBank/DDBJ databases">
        <title>Deep metagenomics examines the oral microbiome during advanced dental caries in children, revealing novel taxa and co-occurrences with host molecules.</title>
        <authorList>
            <person name="Baker J.L."/>
            <person name="Morton J.T."/>
            <person name="Dinis M."/>
            <person name="Alvarez R."/>
            <person name="Tran N.C."/>
            <person name="Knight R."/>
            <person name="Edlund A."/>
        </authorList>
    </citation>
    <scope>NUCLEOTIDE SEQUENCE</scope>
    <source>
        <strain evidence="6">JCVI_32_bin.14</strain>
    </source>
</reference>
<dbReference type="FunFam" id="4.10.520.10:FF:000001">
    <property type="entry name" value="DNA-binding protein HU"/>
    <property type="match status" value="1"/>
</dbReference>
<dbReference type="InterPro" id="IPR000119">
    <property type="entry name" value="Hist_DNA-bd"/>
</dbReference>
<dbReference type="PANTHER" id="PTHR33175:SF3">
    <property type="entry name" value="DNA-BINDING PROTEIN HU-BETA"/>
    <property type="match status" value="1"/>
</dbReference>
<sequence>MNKTELISAVAQTAEMTKKDSEKAVKAVIDVISQALVKGDKVQLIGFGTFEVRQRKAREGHNPATQKAIKIPASKSPAWRVSKQLKERVNSKKAAKKAKK</sequence>
<dbReference type="GO" id="GO:0006270">
    <property type="term" value="P:DNA replication initiation"/>
    <property type="evidence" value="ECO:0007669"/>
    <property type="project" value="UniProtKB-ARBA"/>
</dbReference>
<dbReference type="GO" id="GO:0003677">
    <property type="term" value="F:DNA binding"/>
    <property type="evidence" value="ECO:0007669"/>
    <property type="project" value="UniProtKB-KW"/>
</dbReference>
<dbReference type="GO" id="GO:1990103">
    <property type="term" value="C:DnaA-HU complex"/>
    <property type="evidence" value="ECO:0007669"/>
    <property type="project" value="UniProtKB-ARBA"/>
</dbReference>
<dbReference type="GO" id="GO:0030527">
    <property type="term" value="F:structural constituent of chromatin"/>
    <property type="evidence" value="ECO:0007669"/>
    <property type="project" value="InterPro"/>
</dbReference>
<dbReference type="InterPro" id="IPR020816">
    <property type="entry name" value="Histone-like_DNA-bd_CS"/>
</dbReference>
<dbReference type="InterPro" id="IPR010992">
    <property type="entry name" value="IHF-like_DNA-bd_dom_sf"/>
</dbReference>
<dbReference type="Pfam" id="PF00216">
    <property type="entry name" value="Bac_DNA_binding"/>
    <property type="match status" value="1"/>
</dbReference>
<evidence type="ECO:0000256" key="4">
    <source>
        <dbReference type="RuleBase" id="RU003939"/>
    </source>
</evidence>
<feature type="region of interest" description="Disordered" evidence="5">
    <location>
        <begin position="75"/>
        <end position="100"/>
    </location>
</feature>
<dbReference type="AlphaFoldDB" id="A0A6L6TR42"/>
<evidence type="ECO:0000256" key="2">
    <source>
        <dbReference type="ARBA" id="ARBA00023067"/>
    </source>
</evidence>
<dbReference type="PANTHER" id="PTHR33175">
    <property type="entry name" value="DNA-BINDING PROTEIN HU"/>
    <property type="match status" value="1"/>
</dbReference>
<dbReference type="Gene3D" id="4.10.520.10">
    <property type="entry name" value="IHF-like DNA-binding proteins"/>
    <property type="match status" value="1"/>
</dbReference>
<dbReference type="GO" id="GO:0030261">
    <property type="term" value="P:chromosome condensation"/>
    <property type="evidence" value="ECO:0007669"/>
    <property type="project" value="UniProtKB-KW"/>
</dbReference>
<evidence type="ECO:0000256" key="3">
    <source>
        <dbReference type="ARBA" id="ARBA00023125"/>
    </source>
</evidence>
<dbReference type="GO" id="GO:0010467">
    <property type="term" value="P:gene expression"/>
    <property type="evidence" value="ECO:0007669"/>
    <property type="project" value="UniProtKB-ARBA"/>
</dbReference>
<evidence type="ECO:0000256" key="1">
    <source>
        <dbReference type="ARBA" id="ARBA00010529"/>
    </source>
</evidence>
<dbReference type="PRINTS" id="PR01727">
    <property type="entry name" value="DNABINDINGHU"/>
</dbReference>
<dbReference type="GO" id="GO:0042802">
    <property type="term" value="F:identical protein binding"/>
    <property type="evidence" value="ECO:0007669"/>
    <property type="project" value="UniProtKB-ARBA"/>
</dbReference>
<accession>A0A6L6TR42</accession>
<dbReference type="SUPFAM" id="SSF47729">
    <property type="entry name" value="IHF-like DNA-binding proteins"/>
    <property type="match status" value="1"/>
</dbReference>
<proteinExistence type="inferred from homology"/>
<dbReference type="PROSITE" id="PS00045">
    <property type="entry name" value="HISTONE_LIKE"/>
    <property type="match status" value="1"/>
</dbReference>
<organism evidence="6 7">
    <name type="scientific">Dialister invisus</name>
    <dbReference type="NCBI Taxonomy" id="218538"/>
    <lineage>
        <taxon>Bacteria</taxon>
        <taxon>Bacillati</taxon>
        <taxon>Bacillota</taxon>
        <taxon>Negativicutes</taxon>
        <taxon>Veillonellales</taxon>
        <taxon>Veillonellaceae</taxon>
        <taxon>Dialister</taxon>
    </lineage>
</organism>
<comment type="caution">
    <text evidence="6">The sequence shown here is derived from an EMBL/GenBank/DDBJ whole genome shotgun (WGS) entry which is preliminary data.</text>
</comment>
<evidence type="ECO:0000313" key="7">
    <source>
        <dbReference type="Proteomes" id="UP000757890"/>
    </source>
</evidence>